<dbReference type="GO" id="GO:0003824">
    <property type="term" value="F:catalytic activity"/>
    <property type="evidence" value="ECO:0007669"/>
    <property type="project" value="InterPro"/>
</dbReference>
<dbReference type="InterPro" id="IPR020806">
    <property type="entry name" value="PKS_PP-bd"/>
</dbReference>
<dbReference type="Pfam" id="PF00501">
    <property type="entry name" value="AMP-binding"/>
    <property type="match status" value="5"/>
</dbReference>
<dbReference type="GO" id="GO:0043041">
    <property type="term" value="P:amino acid activation for nonribosomal peptide biosynthetic process"/>
    <property type="evidence" value="ECO:0007669"/>
    <property type="project" value="TreeGrafter"/>
</dbReference>
<evidence type="ECO:0000256" key="6">
    <source>
        <dbReference type="ARBA" id="ARBA00023194"/>
    </source>
</evidence>
<sequence length="6111" mass="654432">MSQQPERASRPLSAAQSGMWFAQQLAPESAAYSGAQCVEIHGPVDLTRFETAVRRTVAEADTLHARVTDGAEGPRQTLDREIADRCGVTFVDLTGAADPEAAARAWMHAELNQPHAPAADDAPGRDPRDPLMCEALLRLAPDRHFWYQRIHHVLVDGYGFALLTRRVAEIYTALGRTDGEDQPSPFGTLAELLAADRHYRASEGFARDRAYWTERLADCPRPAQLSGADAPVSSGFLRATTLLPPEYVDRFTELVSGAGLSWSDAIVAAAAVYTQALTGADDLTLGIPVAARVTADERDTPGMVSNVLPLRVSLGPGTTVGQLIGQVARSMRGLLRHQRYRVEDIRRDLDLVRGRQALYGPVVNIMRFEYDLRFDGHRATVHNVSNGPVENLAFSVYARSDGSGVRIDVDTNPALYTQQETTAHRDRFAALLQRLLAAGPGQPVSRLDVVTEAERSLVLEGWNDSAAVVEGLTFPELFEEWVARAPESVAVVCGDIELSYAELNARANRLARLLVGRGVGPESLVALVLPRSVEFVVGMLGVLKAGGAYVPVDPEYPRERVAFMFGDARPVCAVTTTEYADVVPDGVDVLTLDASETVAALDGCSASNVADGERVGGLALGSPAYVIYTSGSTGRPKGVVVSHAGLGNLVASAVDRWGTGPDSRVLQFSSPSYDPVVIEMCAAFGALGTLVVPDRGPLVGEVLAGVLREGRVSHAVIPPSVLGTVEVVDFPDFVTVVAGGEACTVDVLRRWAPGRRLLNGYGPTEVTVACVTSGPADPGEGLPPIGRPFFNTRVYILDAALRPVPPGVAGELYVAGVGVARGYLGRAGLTAGRFVADPFGAAGERMYRTGDRGRWRGDGQIEFLGRVDEQVKIRGFRIEPGEVEEVLAGHEAVARVAVVVREDRPGDRRLVAYVVPETGGAAGLAGALREHARGVLPDYLVPAAFVVLDALPLNPNGKLDRPALPVPDYAALVSGRGPRTPQEEILAGLFAEVLGLERVGVDDDFFTLGGHSLTASRLAGRMSALFGVDAGVRAVFEAPTVELLAQFVASRLAGGKDAVVREPLRAVVERGERVPLSYAQQRLWFIDRLEPDSGLYNVPLAVRLTGELDRKALRAALADLVARHESLRTVFPEERGVAWQRVRPADRVKVPLVEREVAEEELEASLTGAASEGFDLASELPLRAHLFIVDDGTSALLLVAHHIAADGWSMRPLTRDLSHAYTARMAGEAPLWGAELPVQYADYTVWQRALLGDDADAESLGGRQLAYWRGTLAGLPEELALPVSRPRPAVPSRRGGRVTAAWDAELHAGVVELARSSGVSVFMVVQAALAALLTRLGAGTDIPLGAPVAGRTDPALDDLVGFFVNTLVLRTDTSGNPTFRELLERVRETDLAAYAHQDLPFERLVDELNPERSLARHPLFQIALTTQDHASTRLELPGARVDPLDVALHAAKFDLLIYLEDSRIDLHYSEDLFDRGDAERFAARLERLLRTVTADAGTHIGDVDVLSPEERRLMLAGNEVAAPDATLTALFEQQAARTPGNSALVCGHDTLTYAELNARANRLAHLLMEQGAGPEQFVALLLPRGVDLVVAVLAVLKTGAAYLPVDPSYPEDRIALMLSDAEPVRVLTTSEAAVGGALADSGLLLRLDAPDTLHALDACPDHDPDDADRVAPASPGHAAYVIYTSGSTGAPKGVVVPHRNVVRLFAATAPSFAFSDTDVWTLFHSYAFDFSVWELWGPLLHGGRLVVVSHQVSRSPDDMLELAVREGVTVLNQTPSSFYRFSEADAAHPELSGALALRLVIFGGEALDLGRLRPWYERHPDGAPTLVNMYGITETTVHVTQRVLDSAVADRHTSSLIGEALPDLRTYVLDDRLRLLPPGVPGELYVAGAGLARGYLGRPGLTAGRFVPDPFGAPGARMYRTGDVVRLRTDGELEFVGRADDQVKIRGFRIEPGEIGSALGRHPAVAHSAVLMREDRPGDRRLVAYVVPGEPAGSAPQRYVAALREYAVGVLPEYMVPAAFVLLDALPLTPNGKLDRDALPAPDMAALASATAPRDAREEQLSRLFAEVLGLDRVGVDDDFFVLGGDSIMSIQLVSRAREAGLAVTPRDVFLHKTVERLAAAVAGPADSGPAGDTEAEATGPVLLTPIVHWLRERGGTADGYSQSAVIQSPADADVPRLARVLQAALDHHDVLRTRLVRAGGGALWSLDVPPRGSVDAESLLHRVDASGAAPDSLPALVAREAEAARLRLDPEAGVMLQAVWFDTGVGRGPGRLLLVAHHLVVDGVSWRILLPDLRSAWEALRDGRPVTLPPVGTPFRRWAQHLNEEASSAQRLDELENWLEVLQGPDTLPAALTPVPTRDTTATTRSVTVTVPAGPTAALLTAVPAAFHGRINDVLLTALALAAAKQWPTADGGDGPGSGVLVEVEGHGREEAGGLDLSRTVGWFTSLFPVRLAPGPIDLDDALSGGPDAGRALKHVKETLRTRTGRDNGLGYGSLRYLNPQTAPLLATLPRPRVAFNYLGRFGTPGGGDADWTVPGDAAVLLAGDAPDRPFPYALALTAVTRDGDADAGGPTLELTFTWPEALLPEDGVRQFADAYTRALHALVDHVRTPGAGGFSPSDVPLVPLTQDEIDALESGNPTPADILPVTPLQEGLLFHADMSQGEEDGLDPYTVQCAFRLEGPVDAPSLRTAVRALLQRHPNLRAGFRTTLSGRPVQIVPGGGNAAEPSWQETDLSSLEEEAAEQAYARLLDEDRLRRFDLSEPPLMRFLLVRTGPERHRLVWTLHHILADGWSMPIVIRDLFALYAGRVLGPVVSYREFLGWLRGRDRGAAEVAWRGALAGLEEPTLLAAGRVPGSVVVPESVVVDLPGGVSSAVEAGARRAGVTLNSVVQAVWGVLLGRLTGRWDVVFGATVSGRPAEIPGVESMVGLFINTLPVRVRVVPGESLVGLVRRVQEEQSALLAHQHLGLADIQALAGLGTLFDTATVFENYPHDPEAFRMSAGSTRVTGFSGRDATHYPLGLVVGSGGALRLRVDYRPDVFSRAEVEGLVARLRGLLEAFAADPEAVVGRLDVVTAAERSLVLERWNDSAAVVEGLTFPELFEEWVARAPESVAVVCGDIELSYAELNARANRLARLLVGRGVGPESVVALVLPRSVDFVVGMLAVLKAGGAYVPVDPEYPRERVAFMFGDARPVCAVTTTQYADVVPEGVDALTLDVPETVSALSRMSERDVSDGERLSVLSLGSPAYVIYTSGSTGRPKGVVVSHSGVASLVATFGGVFGAGPGCGVLQFASPGFDASVWDVCMALLTGGRLVLVPAGGEGFAAGGELARLVTVSGVSHVTLPPALLPSLPVEEFPSGLVMTVAGDSCPPEVIGRWARGRRLLHVYGATEVTAACTVGGPMTGEVHPSVGRPMVNARVYVLDAALRPVPPGVAGEIYVAGPGLARGYLGRAGLTAGRFVADPFGAAGERMYRTGDRGRWRADGELDFLGRVDGQVKIRGFRIEPGEVEGVLAGHPSVARVAVVVREDRPGDRRLVAYVVPADGPGEGLEELLGEHAARVLPDYMVPAAVVVLDALPLNVNGKLDRPALPVPDYAALVSSRGPRTPREEILAGLFAEVLGLERVGVDDDFFTLGGHSLTATRLAARVGALFGTDLGVRAVFEAPTVERLAQHLSVLLAGENDVAREPLRAVVERGERVPLSYAQQRLWFIDRLEPDSGLYNVPFAVRMMGELDRGALRQALADVVARHESLRTVFPEEGGVAWQRVLPADQAQVPFFEQAIDAQKLTDELAGAAAQGFDLAHEVPVRAHLFAVSDGSCVLLLVAHHIAADGWSMGPLARDLSHAYAARVSGEAPAWGVELPVQYADYALWQRALLDDDAVGAEQLGYWREALQGLPAELDLPTSRPRPATASHEGGRIAFTWDAELHAGVVELARGSGVSVFMVVQAALAALLTRLGAGTDVPLGAPVAGRTDPALDDLVGFFVNTLVLRTDTSGNPTFRELLERVRETDLAAYAHQDLPFERLVEELNPERSLARHPLFQIALTLQNDTPDSLSLAGADAEPIAVRLAKAKFDLAFNLREQHTADGHSAGLTGLLEYSADLFDEETAEQYVQRLGLLLRAVVADPERALGRIDLVTGTERRRMLEEWNGTGAGAGDETLVAAFAEQAAKTPDAVAVVEGTQELTYRELDVRANALAHRLIGLGVRPDTPVALFMDRSAHLVVAILAVLKAGAYYLPLDGRHPVARLRMMTEQAGAQVLIADAATRHAEFVKVCTDAGVGVLVLGEDGAPAATAASAPDITLAPDRPAYVMYTSGSSGTPKGVITTHRAVCALAADRCWRNEGSQQRVLLHSAHSFDGSTYELWIPLLSGNQVVVAPAGDPDIEVLSRLIVDHRITSVFLTTALFNLLADLRPETFRDVREVWTGGEQVSPAAFRRVLDTSPGTLVVHVYGPTETTTFAMYHPVRTAPERLDRSIPIGRPMDDTRVYVLDAALRLAPPGVAGEIYVAGSGLARGYLDRPGLTAGRFVADPFGAAGERMYRTGDRGRWSTDGQIEFLGRVDGQVKIRGFRIEPGEVEGVLAGHPSVARVAVVVREDRPGDRRLVAYVVPAGQHGDGLEQELQEHAARVLPDYMVPAAVVVLDELPLNVNGKLDRPALPVPDYASQVSGRGPRTAQEEILAGLFAEVLGLDRVGVDDDFFTLGGHSLTATRLAARVGALFGVDLGVRAVFEAPTVERLAQHLSVLLTGENDAVRQPLRAVAERGERVPLSYAQQRLWFIDRLEPATGLYNVPFAVRLNERLDPDAMRAALADVVARHESLRTVFPQSSGVPWQRVLPADLAQVPLVERDVAEEELERSLAGAASQGFDLASEIPLRAHLFTVGDGSCVLLLVVHHIASDGWSMGPLARDLSHAYTAREAGAAPVWGTELPVQYADYALWQRAFLGEGADGVAPAAARQLEYWRKALEDLPAELSLPLSRPRPAKASHRGGRVVARWDAELHAGVVELARGSGVSVFMVVQAALAALLTRLGAGTDVPLGAPVAGRTDPALDDLVGFFVNTLVLRTDTSGNPTFRELLERVRETDLAAYAYQDLPFERLVEELNPERSLARHPLFQVLLTLENVPRAELLLGGGIGAALPITSDVARFDLAVSVRESLAEDGSPGEIAVGYEYSADLFDHDLVEQVARRLERLVRAVTLDPGIRIGSVGLLSPEERDLALGGATAATDGASVLDETPLPVRFERQASVTPDALAVLSDGGQLTYRELNDRANRLARLLIRRGATPESFIALVMERSCDALVALMAVFKTGAACLPIDPAHPKERIALIVQDARPSVLITTEAMAHLLPSAPGEGRTAPALVVQDRPDDMAQIAAQPQSDLTPAERGAPLMPESTAYAVYTSGSTGTPKGVVMTCAALTNLVAWHHADFPGGEGIRTAQFAPLHFDVSMQEIFSALLHGKTLVLPDEETRRDPAQVVRWLERRSVQEFFAPWLVIDAVCEAAVRHKVALPALTDVSQAGEALVLSAGIRQFFAERPGVRLHNHYGPSETHGATAFTLPAGTEAWPAAAPIGRPIPRVRVYVLDDALQAVPPGVPGELCIAGPQLARGYLGRPGTTAERFVADPFGPSGARMYRTGDRARLRADGNLEFIGRTDDQVKIRGFRIEPGEIEAALKRHPLVSQAVVTTQEKHSGPAGKVLVAYVVPTTATATGPDQVLRDHLAGTLPDYMVPAAFVSLDALPLHPNGKLDRKALPPAELDATGRGRLPATPEEAVLCRLFAEALGTTGVAADDNFFELGGHSLLAARLVGRIRDELGVELAVRTVFEAPTAQDLAAALDGRVTRSGLEVVLPVRSHGTRPPLFCLHPGGGMGWIYTRLLPHLPADQPVYSIQARGMADPDEPLPATLEEMVEDYVDQIRTIQPYGPYHLTGWSFGGVAAYEAAVQLQQQGQEVSLLALLDAFALGDGGEAPPAREVAEQAVLRALLHSIDYDVEGLNGRPLRQTEVIDILGRSDGVLQGIDERRIRGIIEVFYNNIELRVNYSPGKYRGDMLFFTATRDRDPRVPEFDVWYEVLDGRVENHEIACGHQDMMQPEPLAEIAGVIAQALREMNPTSEGEK</sequence>
<dbReference type="GO" id="GO:0005829">
    <property type="term" value="C:cytosol"/>
    <property type="evidence" value="ECO:0007669"/>
    <property type="project" value="TreeGrafter"/>
</dbReference>
<dbReference type="NCBIfam" id="TIGR01733">
    <property type="entry name" value="AA-adenyl-dom"/>
    <property type="match status" value="5"/>
</dbReference>
<dbReference type="eggNOG" id="COG1020">
    <property type="taxonomic scope" value="Bacteria"/>
</dbReference>
<dbReference type="InterPro" id="IPR001242">
    <property type="entry name" value="Condensation_dom"/>
</dbReference>
<feature type="domain" description="Carrier" evidence="7">
    <location>
        <begin position="4669"/>
        <end position="4744"/>
    </location>
</feature>
<dbReference type="PROSITE" id="PS00455">
    <property type="entry name" value="AMP_BINDING"/>
    <property type="match status" value="4"/>
</dbReference>
<dbReference type="InterPro" id="IPR036736">
    <property type="entry name" value="ACP-like_sf"/>
</dbReference>
<dbReference type="NCBIfam" id="NF004282">
    <property type="entry name" value="PRK05691.1"/>
    <property type="match status" value="5"/>
</dbReference>
<dbReference type="Gene3D" id="3.30.300.30">
    <property type="match status" value="5"/>
</dbReference>
<comment type="cofactor">
    <cofactor evidence="1">
        <name>pantetheine 4'-phosphate</name>
        <dbReference type="ChEBI" id="CHEBI:47942"/>
    </cofactor>
</comment>
<dbReference type="FunFam" id="2.30.38.10:FF:000001">
    <property type="entry name" value="Non-ribosomal peptide synthetase PvdI"/>
    <property type="match status" value="5"/>
</dbReference>
<dbReference type="GO" id="GO:0044550">
    <property type="term" value="P:secondary metabolite biosynthetic process"/>
    <property type="evidence" value="ECO:0007669"/>
    <property type="project" value="UniProtKB-ARBA"/>
</dbReference>
<dbReference type="SMART" id="SM00824">
    <property type="entry name" value="PKS_TE"/>
    <property type="match status" value="1"/>
</dbReference>
<dbReference type="InterPro" id="IPR020802">
    <property type="entry name" value="TesA-like"/>
</dbReference>
<evidence type="ECO:0000313" key="8">
    <source>
        <dbReference type="EMBL" id="EFL42379.1"/>
    </source>
</evidence>
<dbReference type="Gene3D" id="3.30.559.30">
    <property type="entry name" value="Nonribosomal peptide synthetase, condensation domain"/>
    <property type="match status" value="6"/>
</dbReference>
<dbReference type="Pfam" id="PF00668">
    <property type="entry name" value="Condensation"/>
    <property type="match status" value="6"/>
</dbReference>
<comment type="similarity">
    <text evidence="2">Belongs to the ATP-dependent AMP-binding enzyme family.</text>
</comment>
<dbReference type="SUPFAM" id="SSF47336">
    <property type="entry name" value="ACP-like"/>
    <property type="match status" value="5"/>
</dbReference>
<dbReference type="NCBIfam" id="TIGR01720">
    <property type="entry name" value="NRPS-para261"/>
    <property type="match status" value="1"/>
</dbReference>
<dbReference type="FunFam" id="3.40.50.980:FF:000001">
    <property type="entry name" value="Non-ribosomal peptide synthetase"/>
    <property type="match status" value="5"/>
</dbReference>
<dbReference type="InterPro" id="IPR020845">
    <property type="entry name" value="AMP-binding_CS"/>
</dbReference>
<feature type="domain" description="Carrier" evidence="7">
    <location>
        <begin position="3602"/>
        <end position="3677"/>
    </location>
</feature>
<evidence type="ECO:0000256" key="1">
    <source>
        <dbReference type="ARBA" id="ARBA00001957"/>
    </source>
</evidence>
<accession>D9XUN3</accession>
<dbReference type="Gene3D" id="1.10.1200.10">
    <property type="entry name" value="ACP-like"/>
    <property type="match status" value="4"/>
</dbReference>
<dbReference type="Pfam" id="PF00550">
    <property type="entry name" value="PP-binding"/>
    <property type="match status" value="5"/>
</dbReference>
<dbReference type="EMBL" id="GG657758">
    <property type="protein sequence ID" value="EFL42379.1"/>
    <property type="molecule type" value="Genomic_DNA"/>
</dbReference>
<dbReference type="PANTHER" id="PTHR45527">
    <property type="entry name" value="NONRIBOSOMAL PEPTIDE SYNTHETASE"/>
    <property type="match status" value="1"/>
</dbReference>
<evidence type="ECO:0000256" key="2">
    <source>
        <dbReference type="ARBA" id="ARBA00006432"/>
    </source>
</evidence>
<dbReference type="FunFam" id="1.10.1200.10:FF:000016">
    <property type="entry name" value="Non-ribosomal peptide synthase"/>
    <property type="match status" value="3"/>
</dbReference>
<dbReference type="InterPro" id="IPR000873">
    <property type="entry name" value="AMP-dep_synth/lig_dom"/>
</dbReference>
<evidence type="ECO:0000313" key="9">
    <source>
        <dbReference type="Proteomes" id="UP000002968"/>
    </source>
</evidence>
<organism evidence="8 9">
    <name type="scientific">Streptomyces griseoflavus Tu4000</name>
    <dbReference type="NCBI Taxonomy" id="467200"/>
    <lineage>
        <taxon>Bacteria</taxon>
        <taxon>Bacillati</taxon>
        <taxon>Actinomycetota</taxon>
        <taxon>Actinomycetes</taxon>
        <taxon>Kitasatosporales</taxon>
        <taxon>Streptomycetaceae</taxon>
        <taxon>Streptomyces</taxon>
    </lineage>
</organism>
<dbReference type="InterPro" id="IPR010060">
    <property type="entry name" value="NRPS_synth"/>
</dbReference>
<keyword evidence="6" id="KW-0045">Antibiotic biosynthesis</keyword>
<gene>
    <name evidence="8" type="ORF">SSRG_05183</name>
</gene>
<dbReference type="InterPro" id="IPR025110">
    <property type="entry name" value="AMP-bd_C"/>
</dbReference>
<dbReference type="SUPFAM" id="SSF56801">
    <property type="entry name" value="Acetyl-CoA synthetase-like"/>
    <property type="match status" value="5"/>
</dbReference>
<dbReference type="CDD" id="cd19543">
    <property type="entry name" value="DCL_NRPS"/>
    <property type="match status" value="1"/>
</dbReference>
<dbReference type="CDD" id="cd12117">
    <property type="entry name" value="A_NRPS_Srf_like"/>
    <property type="match status" value="1"/>
</dbReference>
<dbReference type="InterPro" id="IPR023213">
    <property type="entry name" value="CAT-like_dom_sf"/>
</dbReference>
<dbReference type="InterPro" id="IPR010071">
    <property type="entry name" value="AA_adenyl_dom"/>
</dbReference>
<dbReference type="Gene3D" id="3.40.50.1820">
    <property type="entry name" value="alpha/beta hydrolase"/>
    <property type="match status" value="1"/>
</dbReference>
<dbReference type="FunFam" id="3.40.50.980:FF:000002">
    <property type="entry name" value="Enterobactin synthetase component F"/>
    <property type="match status" value="1"/>
</dbReference>
<dbReference type="GO" id="GO:0072330">
    <property type="term" value="P:monocarboxylic acid biosynthetic process"/>
    <property type="evidence" value="ECO:0007669"/>
    <property type="project" value="UniProtKB-ARBA"/>
</dbReference>
<dbReference type="CDD" id="cd19540">
    <property type="entry name" value="LCL_NRPS-like"/>
    <property type="match status" value="3"/>
</dbReference>
<dbReference type="GO" id="GO:0008610">
    <property type="term" value="P:lipid biosynthetic process"/>
    <property type="evidence" value="ECO:0007669"/>
    <property type="project" value="UniProtKB-ARBA"/>
</dbReference>
<dbReference type="InterPro" id="IPR009081">
    <property type="entry name" value="PP-bd_ACP"/>
</dbReference>
<name>D9XUN3_9ACTN</name>
<dbReference type="Gene3D" id="3.40.50.12780">
    <property type="entry name" value="N-terminal domain of ligase-like"/>
    <property type="match status" value="1"/>
</dbReference>
<reference evidence="8" key="1">
    <citation type="submission" date="2009-02" db="EMBL/GenBank/DDBJ databases">
        <title>Annotation of Streptomyces griseoflavus strain Tu4000.</title>
        <authorList>
            <consortium name="The Broad Institute Genome Sequencing Platform"/>
            <consortium name="Broad Institute Microbial Sequencing Center"/>
            <person name="Fischbach M."/>
            <person name="Godfrey P."/>
            <person name="Ward D."/>
            <person name="Young S."/>
            <person name="Zeng Q."/>
            <person name="Koehrsen M."/>
            <person name="Alvarado L."/>
            <person name="Berlin A.M."/>
            <person name="Bochicchio J."/>
            <person name="Borenstein D."/>
            <person name="Chapman S.B."/>
            <person name="Chen Z."/>
            <person name="Engels R."/>
            <person name="Freedman E."/>
            <person name="Gellesch M."/>
            <person name="Goldberg J."/>
            <person name="Griggs A."/>
            <person name="Gujja S."/>
            <person name="Heilman E.R."/>
            <person name="Heiman D.I."/>
            <person name="Hepburn T.A."/>
            <person name="Howarth C."/>
            <person name="Jen D."/>
            <person name="Larson L."/>
            <person name="Lewis B."/>
            <person name="Mehta T."/>
            <person name="Park D."/>
            <person name="Pearson M."/>
            <person name="Richards J."/>
            <person name="Roberts A."/>
            <person name="Saif S."/>
            <person name="Shea T.D."/>
            <person name="Shenoy N."/>
            <person name="Sisk P."/>
            <person name="Stolte C."/>
            <person name="Sykes S.N."/>
            <person name="Thomson T."/>
            <person name="Walk T."/>
            <person name="White J."/>
            <person name="Yandava C."/>
            <person name="Straight P."/>
            <person name="Clardy J."/>
            <person name="Hung D."/>
            <person name="Kolter R."/>
            <person name="Mekalanos J."/>
            <person name="Walker S."/>
            <person name="Walsh C.T."/>
            <person name="Wieland-Brown L.C."/>
            <person name="Haas B."/>
            <person name="Nusbaum C."/>
            <person name="Birren B."/>
        </authorList>
    </citation>
    <scope>NUCLEOTIDE SEQUENCE [LARGE SCALE GENOMIC DNA]</scope>
    <source>
        <strain evidence="8">Tu4000</strain>
    </source>
</reference>
<dbReference type="Pfam" id="PF13193">
    <property type="entry name" value="AMP-binding_C"/>
    <property type="match status" value="5"/>
</dbReference>
<dbReference type="HOGENOM" id="CLU_000022_0_8_11"/>
<dbReference type="Pfam" id="PF00975">
    <property type="entry name" value="Thioesterase"/>
    <property type="match status" value="1"/>
</dbReference>
<evidence type="ECO:0000259" key="7">
    <source>
        <dbReference type="PROSITE" id="PS50075"/>
    </source>
</evidence>
<feature type="domain" description="Carrier" evidence="7">
    <location>
        <begin position="2052"/>
        <end position="2126"/>
    </location>
</feature>
<dbReference type="PROSITE" id="PS00012">
    <property type="entry name" value="PHOSPHOPANTETHEINE"/>
    <property type="match status" value="3"/>
</dbReference>
<dbReference type="Gene3D" id="3.40.50.980">
    <property type="match status" value="8"/>
</dbReference>
<dbReference type="PANTHER" id="PTHR45527:SF1">
    <property type="entry name" value="FATTY ACID SYNTHASE"/>
    <property type="match status" value="1"/>
</dbReference>
<dbReference type="PROSITE" id="PS50075">
    <property type="entry name" value="CARRIER"/>
    <property type="match status" value="5"/>
</dbReference>
<evidence type="ECO:0000256" key="4">
    <source>
        <dbReference type="ARBA" id="ARBA00022553"/>
    </source>
</evidence>
<dbReference type="FunFam" id="3.30.300.30:FF:000010">
    <property type="entry name" value="Enterobactin synthetase component F"/>
    <property type="match status" value="5"/>
</dbReference>
<dbReference type="FunFam" id="1.10.1200.10:FF:000005">
    <property type="entry name" value="Nonribosomal peptide synthetase 1"/>
    <property type="match status" value="2"/>
</dbReference>
<dbReference type="SUPFAM" id="SSF53474">
    <property type="entry name" value="alpha/beta-Hydrolases"/>
    <property type="match status" value="1"/>
</dbReference>
<dbReference type="NCBIfam" id="NF003417">
    <property type="entry name" value="PRK04813.1"/>
    <property type="match status" value="5"/>
</dbReference>
<dbReference type="Gene3D" id="2.30.38.10">
    <property type="entry name" value="Luciferase, Domain 3"/>
    <property type="match status" value="4"/>
</dbReference>
<dbReference type="OrthoDB" id="2472181at2"/>
<dbReference type="RefSeq" id="WP_004933762.1">
    <property type="nucleotide sequence ID" value="NZ_GG657758.1"/>
</dbReference>
<feature type="domain" description="Carrier" evidence="7">
    <location>
        <begin position="5760"/>
        <end position="5835"/>
    </location>
</feature>
<evidence type="ECO:0000256" key="5">
    <source>
        <dbReference type="ARBA" id="ARBA00022737"/>
    </source>
</evidence>
<dbReference type="CDD" id="cd17651">
    <property type="entry name" value="A_NRPS_VisG_like"/>
    <property type="match status" value="1"/>
</dbReference>
<dbReference type="STRING" id="467200.SSRG_05183"/>
<keyword evidence="3" id="KW-0596">Phosphopantetheine</keyword>
<dbReference type="InterPro" id="IPR045851">
    <property type="entry name" value="AMP-bd_C_sf"/>
</dbReference>
<dbReference type="Gene3D" id="3.30.559.10">
    <property type="entry name" value="Chloramphenicol acetyltransferase-like domain"/>
    <property type="match status" value="6"/>
</dbReference>
<dbReference type="InterPro" id="IPR029058">
    <property type="entry name" value="AB_hydrolase_fold"/>
</dbReference>
<keyword evidence="4" id="KW-0597">Phosphoprotein</keyword>
<dbReference type="SUPFAM" id="SSF52777">
    <property type="entry name" value="CoA-dependent acyltransferases"/>
    <property type="match status" value="12"/>
</dbReference>
<dbReference type="InterPro" id="IPR042099">
    <property type="entry name" value="ANL_N_sf"/>
</dbReference>
<dbReference type="CDD" id="cd17643">
    <property type="entry name" value="A_NRPS_Cytc1-like"/>
    <property type="match status" value="1"/>
</dbReference>
<proteinExistence type="inferred from homology"/>
<dbReference type="FunFam" id="3.40.50.12780:FF:000012">
    <property type="entry name" value="Non-ribosomal peptide synthetase"/>
    <property type="match status" value="4"/>
</dbReference>
<dbReference type="SMART" id="SM01294">
    <property type="entry name" value="PKS_PP_betabranch"/>
    <property type="match status" value="1"/>
</dbReference>
<dbReference type="GO" id="GO:0017000">
    <property type="term" value="P:antibiotic biosynthetic process"/>
    <property type="evidence" value="ECO:0007669"/>
    <property type="project" value="UniProtKB-KW"/>
</dbReference>
<dbReference type="Proteomes" id="UP000002968">
    <property type="component" value="Unassembled WGS sequence"/>
</dbReference>
<keyword evidence="9" id="KW-1185">Reference proteome</keyword>
<dbReference type="InterPro" id="IPR006162">
    <property type="entry name" value="Ppantetheine_attach_site"/>
</dbReference>
<dbReference type="GO" id="GO:0031177">
    <property type="term" value="F:phosphopantetheine binding"/>
    <property type="evidence" value="ECO:0007669"/>
    <property type="project" value="InterPro"/>
</dbReference>
<dbReference type="SMART" id="SM00823">
    <property type="entry name" value="PKS_PP"/>
    <property type="match status" value="5"/>
</dbReference>
<evidence type="ECO:0000256" key="3">
    <source>
        <dbReference type="ARBA" id="ARBA00022450"/>
    </source>
</evidence>
<keyword evidence="5" id="KW-0677">Repeat</keyword>
<feature type="domain" description="Carrier" evidence="7">
    <location>
        <begin position="977"/>
        <end position="1052"/>
    </location>
</feature>
<protein>
    <submittedName>
        <fullName evidence="8">Linear gramicidin synthetase LgrD</fullName>
    </submittedName>
</protein>
<dbReference type="InterPro" id="IPR001031">
    <property type="entry name" value="Thioesterase"/>
</dbReference>